<gene>
    <name evidence="9" type="primary">uraD</name>
    <name evidence="9" type="ORF">RYJ27_00410</name>
</gene>
<evidence type="ECO:0000256" key="6">
    <source>
        <dbReference type="ARBA" id="ARBA00023239"/>
    </source>
</evidence>
<name>A0AAU0MHM1_9MICO</name>
<protein>
    <recommendedName>
        <fullName evidence="3">2-oxo-4-hydroxy-4-carboxy-5-ureidoimidazoline decarboxylase</fullName>
        <ecNumber evidence="3">4.1.1.97</ecNumber>
    </recommendedName>
</protein>
<evidence type="ECO:0000313" key="10">
    <source>
        <dbReference type="Proteomes" id="UP001329313"/>
    </source>
</evidence>
<keyword evidence="10" id="KW-1185">Reference proteome</keyword>
<dbReference type="NCBIfam" id="NF010372">
    <property type="entry name" value="PRK13798.1"/>
    <property type="match status" value="1"/>
</dbReference>
<dbReference type="RefSeq" id="WP_330170842.1">
    <property type="nucleotide sequence ID" value="NZ_CP137080.1"/>
</dbReference>
<evidence type="ECO:0000256" key="4">
    <source>
        <dbReference type="ARBA" id="ARBA00022631"/>
    </source>
</evidence>
<comment type="catalytic activity">
    <reaction evidence="1">
        <text>5-hydroxy-2-oxo-4-ureido-2,5-dihydro-1H-imidazole-5-carboxylate + H(+) = (S)-allantoin + CO2</text>
        <dbReference type="Rhea" id="RHEA:26301"/>
        <dbReference type="ChEBI" id="CHEBI:15378"/>
        <dbReference type="ChEBI" id="CHEBI:15678"/>
        <dbReference type="ChEBI" id="CHEBI:16526"/>
        <dbReference type="ChEBI" id="CHEBI:58639"/>
        <dbReference type="EC" id="4.1.1.97"/>
    </reaction>
</comment>
<reference evidence="9 10" key="1">
    <citation type="submission" date="2023-10" db="EMBL/GenBank/DDBJ databases">
        <title>Y20.</title>
        <authorList>
            <person name="Zhang G."/>
            <person name="Ding Y."/>
        </authorList>
    </citation>
    <scope>NUCLEOTIDE SEQUENCE [LARGE SCALE GENOMIC DNA]</scope>
    <source>
        <strain evidence="9 10">Y20</strain>
    </source>
</reference>
<dbReference type="InterPro" id="IPR018020">
    <property type="entry name" value="OHCU_decarboxylase"/>
</dbReference>
<evidence type="ECO:0000256" key="1">
    <source>
        <dbReference type="ARBA" id="ARBA00001163"/>
    </source>
</evidence>
<comment type="pathway">
    <text evidence="2">Purine metabolism; urate degradation; (S)-allantoin from urate: step 3/3.</text>
</comment>
<proteinExistence type="predicted"/>
<evidence type="ECO:0000256" key="2">
    <source>
        <dbReference type="ARBA" id="ARBA00004754"/>
    </source>
</evidence>
<evidence type="ECO:0000256" key="3">
    <source>
        <dbReference type="ARBA" id="ARBA00012257"/>
    </source>
</evidence>
<evidence type="ECO:0000256" key="5">
    <source>
        <dbReference type="ARBA" id="ARBA00022793"/>
    </source>
</evidence>
<feature type="domain" description="Oxo-4-hydroxy-4-carboxy-5-ureidoimidazoline decarboxylase" evidence="8">
    <location>
        <begin position="7"/>
        <end position="160"/>
    </location>
</feature>
<evidence type="ECO:0000313" key="9">
    <source>
        <dbReference type="EMBL" id="WOQ69748.1"/>
    </source>
</evidence>
<dbReference type="Pfam" id="PF09349">
    <property type="entry name" value="OHCU_decarbox"/>
    <property type="match status" value="1"/>
</dbReference>
<dbReference type="NCBIfam" id="TIGR03180">
    <property type="entry name" value="UraD_2"/>
    <property type="match status" value="1"/>
</dbReference>
<accession>A0AAU0MHM1</accession>
<sequence>MLLTQFNTADAAEAAALVRVWADVPSFVDGILAARPYGSVDELAARAAGLAATWSETDLDAALAHHPRIGEKPAGSGAEAEASRGEQASMTGADAGVTARIAAGNAAYERRFGRVFLIRAAGRSPHEMLAELERRLTADPDAEWREAAAQLGEIAVLRLRSAVRDDRMGA</sequence>
<keyword evidence="4" id="KW-0659">Purine metabolism</keyword>
<evidence type="ECO:0000256" key="7">
    <source>
        <dbReference type="SAM" id="MobiDB-lite"/>
    </source>
</evidence>
<dbReference type="SUPFAM" id="SSF158694">
    <property type="entry name" value="UraD-Like"/>
    <property type="match status" value="1"/>
</dbReference>
<organism evidence="9 10">
    <name type="scientific">Microbacterium limosum</name>
    <dbReference type="NCBI Taxonomy" id="3079935"/>
    <lineage>
        <taxon>Bacteria</taxon>
        <taxon>Bacillati</taxon>
        <taxon>Actinomycetota</taxon>
        <taxon>Actinomycetes</taxon>
        <taxon>Micrococcales</taxon>
        <taxon>Microbacteriaceae</taxon>
        <taxon>Microbacterium</taxon>
    </lineage>
</organism>
<dbReference type="PANTHER" id="PTHR43466:SF1">
    <property type="entry name" value="2-OXO-4-HYDROXY-4-CARBOXY-5-UREIDOIMIDAZOLINE DECARBOXYLASE-RELATED"/>
    <property type="match status" value="1"/>
</dbReference>
<dbReference type="KEGG" id="mliy:RYJ27_00410"/>
<dbReference type="GO" id="GO:0051997">
    <property type="term" value="F:2-oxo-4-hydroxy-4-carboxy-5-ureidoimidazoline decarboxylase activity"/>
    <property type="evidence" value="ECO:0007669"/>
    <property type="project" value="UniProtKB-EC"/>
</dbReference>
<dbReference type="EC" id="4.1.1.97" evidence="3"/>
<dbReference type="AlphaFoldDB" id="A0AAU0MHM1"/>
<dbReference type="EMBL" id="CP137080">
    <property type="protein sequence ID" value="WOQ69748.1"/>
    <property type="molecule type" value="Genomic_DNA"/>
</dbReference>
<dbReference type="Proteomes" id="UP001329313">
    <property type="component" value="Chromosome"/>
</dbReference>
<keyword evidence="5" id="KW-0210">Decarboxylase</keyword>
<feature type="compositionally biased region" description="Low complexity" evidence="7">
    <location>
        <begin position="74"/>
        <end position="89"/>
    </location>
</feature>
<dbReference type="Gene3D" id="1.10.3330.10">
    <property type="entry name" value="Oxo-4-hydroxy-4-carboxy-5-ureidoimidazoline decarboxylase"/>
    <property type="match status" value="1"/>
</dbReference>
<dbReference type="GO" id="GO:0019628">
    <property type="term" value="P:urate catabolic process"/>
    <property type="evidence" value="ECO:0007669"/>
    <property type="project" value="TreeGrafter"/>
</dbReference>
<evidence type="ECO:0000259" key="8">
    <source>
        <dbReference type="Pfam" id="PF09349"/>
    </source>
</evidence>
<feature type="region of interest" description="Disordered" evidence="7">
    <location>
        <begin position="68"/>
        <end position="91"/>
    </location>
</feature>
<keyword evidence="6 9" id="KW-0456">Lyase</keyword>
<dbReference type="InterPro" id="IPR017595">
    <property type="entry name" value="OHCU_decarboxylase-2"/>
</dbReference>
<dbReference type="PANTHER" id="PTHR43466">
    <property type="entry name" value="2-OXO-4-HYDROXY-4-CARBOXY-5-UREIDOIMIDAZOLINE DECARBOXYLASE-RELATED"/>
    <property type="match status" value="1"/>
</dbReference>
<dbReference type="GO" id="GO:0006144">
    <property type="term" value="P:purine nucleobase metabolic process"/>
    <property type="evidence" value="ECO:0007669"/>
    <property type="project" value="UniProtKB-KW"/>
</dbReference>
<dbReference type="InterPro" id="IPR036778">
    <property type="entry name" value="OHCU_decarboxylase_sf"/>
</dbReference>